<dbReference type="AlphaFoldDB" id="A0A3G4VJN3"/>
<feature type="domain" description="BIG2" evidence="1">
    <location>
        <begin position="44"/>
        <end position="127"/>
    </location>
</feature>
<sequence length="1193" mass="122461">MTQHRLLWPLCFALLMALIISGCKSENGFTNGTPQSLTLERIAIHPNPVITKGKSDLTLAAGNRQPFEAIGYYANGTSKALTSTVSWRSSNNESATFASSGVLLARSAGYAEISATLGDITSQTLSVVVTNAVLTTIQVTPALSTVAKGQTETLTVMAIYSDGSSSNVTERVTWVPADPNIASVNPNDVLTGVNMGSTTIMAKLDGVESNPVSVAVTDAVITSIQLTRALGTMAKGQTAPLNAIAIYSDGSSSNVTERVTWVPADPNIASVNPNDVLTGVNMGSTTIMAKLDGVESNPVSVTVTDAVITSIQLTPALGAVAKGQTEPLTAMAIYSDGSSSNVTQRITWAPANPDIASVNPNGVLTGVNVGSTTIVAKLDGVESNPGTVTVTEAVITSIQVTPSMGSVAKGQTEPLTAMAIYSDGSSSNVTQRVTWAPADLNVASVNPNGVLTGVNVGSTTIVAKFDEVDSNPVSVTVTEAVVTSIQVTPSMGSVAKGQTEPLTAMAIYSDGSSSNVTQRVTWAPADPNLASVNPNGVLTGVNVGSTTIVAKLAGIDSNPVSVTVIEAVVTSVQVTPSVGSVAKGQTEPLTAMAIYSDGSSSNVTQRITWAPANPDIATVNPNGVLTGVNVGSTTIVAKLDGVESNPGTVTVTEAVLSTIQVTPSPVAVAKGQQQVMLATASYSDGSSSNVTQNVTWTPADSNLATVDPNGVLTGVNVGSTTIVASLDGVESNVLDVSVTNAVLTSINVTPNSIISIAKGQTEPLIAMGTYSDSSTLNVTNSVTWSSTDTGVATVSPSGTLSAVASGNSTVTAKLNGLDSNDVLVSVTAAIVTSVAVATDDDESSLITLPKGQTVQLKATAIYSDNSTSIVTNTATWRSENSGKATINPTGLLRGIDSGNTSITASVDGVDSGALRVSITNAVITAIAVEPSSTSVAKGQSVPLKAFATMSDNSTQNVTNSVTWRSAATTIATITPTGVLSGVKYGTTTFSAFQDGVTSNPGSVNVMHPNIPVCGNVQGQPIDTSPQGGINNTDPVNAAGTCLKIREIEYRGRKLWFSSSPSKGVLETLDYSVSNSANNTEDTYSAVVSNNAPIGEFGLFRMDGIGKPQGERWCGKLSAISFAGRANWVSFSQERAIALYNEGPLSTNFNWPTRISYWTTTVDNSLLFRFNFSSGSSYYGQTSASGYMSCVSEF</sequence>
<feature type="domain" description="BIG2" evidence="1">
    <location>
        <begin position="568"/>
        <end position="649"/>
    </location>
</feature>
<gene>
    <name evidence="2" type="ORF">ECB94_27265</name>
</gene>
<feature type="domain" description="BIG2" evidence="1">
    <location>
        <begin position="830"/>
        <end position="916"/>
    </location>
</feature>
<geneLocation type="plasmid" evidence="2">
    <name>unnamed</name>
</geneLocation>
<dbReference type="Proteomes" id="UP000279760">
    <property type="component" value="Plasmid unnamed"/>
</dbReference>
<dbReference type="InterPro" id="IPR003343">
    <property type="entry name" value="Big_2"/>
</dbReference>
<dbReference type="SUPFAM" id="SSF49373">
    <property type="entry name" value="Invasin/intimin cell-adhesion fragments"/>
    <property type="match status" value="11"/>
</dbReference>
<dbReference type="EMBL" id="CP033579">
    <property type="protein sequence ID" value="AYV25017.1"/>
    <property type="molecule type" value="Genomic_DNA"/>
</dbReference>
<dbReference type="SMART" id="SM00635">
    <property type="entry name" value="BID_2"/>
    <property type="match status" value="11"/>
</dbReference>
<accession>A0A3G4VJN3</accession>
<evidence type="ECO:0000313" key="2">
    <source>
        <dbReference type="EMBL" id="AYV25017.1"/>
    </source>
</evidence>
<feature type="domain" description="BIG2" evidence="1">
    <location>
        <begin position="742"/>
        <end position="824"/>
    </location>
</feature>
<reference evidence="2 3" key="1">
    <citation type="submission" date="2018-11" db="EMBL/GenBank/DDBJ databases">
        <title>Complete Genome Sequence of Vbrio mediterranei 117-T6: a Potential Pathogen Bacteria Isolated from the Conchocelis of Pyropia.</title>
        <authorList>
            <person name="Liu Q."/>
        </authorList>
    </citation>
    <scope>NUCLEOTIDE SEQUENCE [LARGE SCALE GENOMIC DNA]</scope>
    <source>
        <strain evidence="2 3">117-T6</strain>
        <plasmid evidence="2 3">unnamed</plasmid>
    </source>
</reference>
<dbReference type="InterPro" id="IPR008964">
    <property type="entry name" value="Invasin/intimin_cell_adhesion"/>
</dbReference>
<feature type="domain" description="BIG2" evidence="1">
    <location>
        <begin position="922"/>
        <end position="1003"/>
    </location>
</feature>
<dbReference type="RefSeq" id="WP_124942310.1">
    <property type="nucleotide sequence ID" value="NZ_CP033579.1"/>
</dbReference>
<evidence type="ECO:0000313" key="3">
    <source>
        <dbReference type="Proteomes" id="UP000279760"/>
    </source>
</evidence>
<keyword evidence="2" id="KW-0614">Plasmid</keyword>
<feature type="domain" description="BIG2" evidence="1">
    <location>
        <begin position="133"/>
        <end position="214"/>
    </location>
</feature>
<proteinExistence type="predicted"/>
<name>A0A3G4VJN3_9VIBR</name>
<evidence type="ECO:0000259" key="1">
    <source>
        <dbReference type="SMART" id="SM00635"/>
    </source>
</evidence>
<feature type="domain" description="BIG2" evidence="1">
    <location>
        <begin position="394"/>
        <end position="475"/>
    </location>
</feature>
<feature type="domain" description="BIG2" evidence="1">
    <location>
        <begin position="220"/>
        <end position="301"/>
    </location>
</feature>
<dbReference type="PROSITE" id="PS51257">
    <property type="entry name" value="PROKAR_LIPOPROTEIN"/>
    <property type="match status" value="1"/>
</dbReference>
<organism evidence="2 3">
    <name type="scientific">Vibrio mediterranei</name>
    <dbReference type="NCBI Taxonomy" id="689"/>
    <lineage>
        <taxon>Bacteria</taxon>
        <taxon>Pseudomonadati</taxon>
        <taxon>Pseudomonadota</taxon>
        <taxon>Gammaproteobacteria</taxon>
        <taxon>Vibrionales</taxon>
        <taxon>Vibrionaceae</taxon>
        <taxon>Vibrio</taxon>
    </lineage>
</organism>
<feature type="domain" description="BIG2" evidence="1">
    <location>
        <begin position="307"/>
        <end position="388"/>
    </location>
</feature>
<feature type="domain" description="BIG2" evidence="1">
    <location>
        <begin position="481"/>
        <end position="562"/>
    </location>
</feature>
<feature type="domain" description="BIG2" evidence="1">
    <location>
        <begin position="655"/>
        <end position="736"/>
    </location>
</feature>
<dbReference type="Gene3D" id="2.60.40.1080">
    <property type="match status" value="11"/>
</dbReference>
<dbReference type="Pfam" id="PF02368">
    <property type="entry name" value="Big_2"/>
    <property type="match status" value="10"/>
</dbReference>
<protein>
    <recommendedName>
        <fullName evidence="1">BIG2 domain-containing protein</fullName>
    </recommendedName>
</protein>